<organism evidence="1 2">
    <name type="scientific">Kribbella lupini</name>
    <dbReference type="NCBI Taxonomy" id="291602"/>
    <lineage>
        <taxon>Bacteria</taxon>
        <taxon>Bacillati</taxon>
        <taxon>Actinomycetota</taxon>
        <taxon>Actinomycetes</taxon>
        <taxon>Propionibacteriales</taxon>
        <taxon>Kribbellaceae</taxon>
        <taxon>Kribbella</taxon>
    </lineage>
</organism>
<dbReference type="Proteomes" id="UP001500363">
    <property type="component" value="Unassembled WGS sequence"/>
</dbReference>
<sequence length="168" mass="18366">MHLTFVPDPRGECRTLIRRADGAEFELASYSRKHAVPHDLVHAVLERELGIPDGIYGCIAAGAVLSSMTQTGGKKRHDAKVRSARILKAAKGIGISEALASVFYAAYEQGRVPYAEVREAWGVTSALPCPYGDEQVARVARVLGEVGENWQARADPLVFPWPKELQAR</sequence>
<reference evidence="1 2" key="1">
    <citation type="journal article" date="2019" name="Int. J. Syst. Evol. Microbiol.">
        <title>The Global Catalogue of Microorganisms (GCM) 10K type strain sequencing project: providing services to taxonomists for standard genome sequencing and annotation.</title>
        <authorList>
            <consortium name="The Broad Institute Genomics Platform"/>
            <consortium name="The Broad Institute Genome Sequencing Center for Infectious Disease"/>
            <person name="Wu L."/>
            <person name="Ma J."/>
        </authorList>
    </citation>
    <scope>NUCLEOTIDE SEQUENCE [LARGE SCALE GENOMIC DNA]</scope>
    <source>
        <strain evidence="1 2">JCM 14303</strain>
    </source>
</reference>
<name>A0ABN2B324_9ACTN</name>
<dbReference type="RefSeq" id="WP_344175464.1">
    <property type="nucleotide sequence ID" value="NZ_BAAANC010000002.1"/>
</dbReference>
<evidence type="ECO:0000313" key="1">
    <source>
        <dbReference type="EMBL" id="GAA1531329.1"/>
    </source>
</evidence>
<comment type="caution">
    <text evidence="1">The sequence shown here is derived from an EMBL/GenBank/DDBJ whole genome shotgun (WGS) entry which is preliminary data.</text>
</comment>
<gene>
    <name evidence="1" type="ORF">GCM10009741_36870</name>
</gene>
<accession>A0ABN2B324</accession>
<evidence type="ECO:0000313" key="2">
    <source>
        <dbReference type="Proteomes" id="UP001500363"/>
    </source>
</evidence>
<dbReference type="EMBL" id="BAAANC010000002">
    <property type="protein sequence ID" value="GAA1531329.1"/>
    <property type="molecule type" value="Genomic_DNA"/>
</dbReference>
<proteinExistence type="predicted"/>
<keyword evidence="2" id="KW-1185">Reference proteome</keyword>
<protein>
    <submittedName>
        <fullName evidence="1">Uncharacterized protein</fullName>
    </submittedName>
</protein>